<gene>
    <name evidence="2" type="ORF">AVDCRST_MAG41-4267</name>
</gene>
<sequence>MRGGRATHRSGTEPVSGRPDRRIQQRVHRREVGAMEAQGRDRHVEVVQDGRVVGAADVHLVGRAVVRAELRVEAGHHATGVGAELVDAVLDLDEAKAGSLLEATLPAGEVESLDRLRVRCDDVATRPAGSTCLVDATLPAEGPDAGPDAGR</sequence>
<name>A0A6J4JXA9_9ACTN</name>
<proteinExistence type="predicted"/>
<evidence type="ECO:0000256" key="1">
    <source>
        <dbReference type="SAM" id="MobiDB-lite"/>
    </source>
</evidence>
<reference evidence="2" key="1">
    <citation type="submission" date="2020-02" db="EMBL/GenBank/DDBJ databases">
        <authorList>
            <person name="Meier V. D."/>
        </authorList>
    </citation>
    <scope>NUCLEOTIDE SEQUENCE</scope>
    <source>
        <strain evidence="2">AVDCRST_MAG41</strain>
    </source>
</reference>
<protein>
    <recommendedName>
        <fullName evidence="3">N-acetyltransferase domain-containing protein</fullName>
    </recommendedName>
</protein>
<organism evidence="2">
    <name type="scientific">uncultured Mycobacteriales bacterium</name>
    <dbReference type="NCBI Taxonomy" id="581187"/>
    <lineage>
        <taxon>Bacteria</taxon>
        <taxon>Bacillati</taxon>
        <taxon>Actinomycetota</taxon>
        <taxon>Actinomycetes</taxon>
        <taxon>Mycobacteriales</taxon>
        <taxon>environmental samples</taxon>
    </lineage>
</organism>
<dbReference type="EMBL" id="CADCTP010000410">
    <property type="protein sequence ID" value="CAA9289717.1"/>
    <property type="molecule type" value="Genomic_DNA"/>
</dbReference>
<evidence type="ECO:0000313" key="2">
    <source>
        <dbReference type="EMBL" id="CAA9289717.1"/>
    </source>
</evidence>
<dbReference type="AlphaFoldDB" id="A0A6J4JXA9"/>
<accession>A0A6J4JXA9</accession>
<evidence type="ECO:0008006" key="3">
    <source>
        <dbReference type="Google" id="ProtNLM"/>
    </source>
</evidence>
<feature type="region of interest" description="Disordered" evidence="1">
    <location>
        <begin position="1"/>
        <end position="27"/>
    </location>
</feature>